<organism evidence="3 4">
    <name type="scientific">Hibiscus sabdariffa</name>
    <name type="common">roselle</name>
    <dbReference type="NCBI Taxonomy" id="183260"/>
    <lineage>
        <taxon>Eukaryota</taxon>
        <taxon>Viridiplantae</taxon>
        <taxon>Streptophyta</taxon>
        <taxon>Embryophyta</taxon>
        <taxon>Tracheophyta</taxon>
        <taxon>Spermatophyta</taxon>
        <taxon>Magnoliopsida</taxon>
        <taxon>eudicotyledons</taxon>
        <taxon>Gunneridae</taxon>
        <taxon>Pentapetalae</taxon>
        <taxon>rosids</taxon>
        <taxon>malvids</taxon>
        <taxon>Malvales</taxon>
        <taxon>Malvaceae</taxon>
        <taxon>Malvoideae</taxon>
        <taxon>Hibiscus</taxon>
    </lineage>
</organism>
<proteinExistence type="predicted"/>
<evidence type="ECO:0000256" key="2">
    <source>
        <dbReference type="SAM" id="SignalP"/>
    </source>
</evidence>
<dbReference type="Pfam" id="PF24068">
    <property type="entry name" value="TPD1_C"/>
    <property type="match status" value="1"/>
</dbReference>
<protein>
    <submittedName>
        <fullName evidence="3">Uncharacterized protein</fullName>
    </submittedName>
</protein>
<dbReference type="InterPro" id="IPR040361">
    <property type="entry name" value="TPD1"/>
</dbReference>
<feature type="signal peptide" evidence="2">
    <location>
        <begin position="1"/>
        <end position="27"/>
    </location>
</feature>
<gene>
    <name evidence="3" type="ORF">V6N11_050727</name>
</gene>
<dbReference type="PANTHER" id="PTHR33184:SF76">
    <property type="entry name" value="TAPETUM DETERMINANT PROTEIN"/>
    <property type="match status" value="1"/>
</dbReference>
<keyword evidence="4" id="KW-1185">Reference proteome</keyword>
<evidence type="ECO:0000313" key="4">
    <source>
        <dbReference type="Proteomes" id="UP001396334"/>
    </source>
</evidence>
<dbReference type="PANTHER" id="PTHR33184">
    <property type="entry name" value="PROTEIN TAPETUM DETERMINANT 1-LIKE-RELATED"/>
    <property type="match status" value="1"/>
</dbReference>
<comment type="caution">
    <text evidence="3">The sequence shown here is derived from an EMBL/GenBank/DDBJ whole genome shotgun (WGS) entry which is preliminary data.</text>
</comment>
<dbReference type="EMBL" id="JBBPBN010000007">
    <property type="protein sequence ID" value="KAK9034568.1"/>
    <property type="molecule type" value="Genomic_DNA"/>
</dbReference>
<sequence length="146" mass="15373">MNGRFLLLQSSFSLAVLFLFLVAVSSGQGTAMAEPQRILAGVGKCSKADIKINQGPSAPLPSGIPTHTVEIINVCSSGCSVSDIHVACGMFSSTELINPKVFRRLSVNDCLVNDGQPLKHGASIQFVYSNTFSYPLSVASVACPPK</sequence>
<keyword evidence="1 2" id="KW-0732">Signal</keyword>
<name>A0ABR2TBM9_9ROSI</name>
<reference evidence="3 4" key="1">
    <citation type="journal article" date="2024" name="G3 (Bethesda)">
        <title>Genome assembly of Hibiscus sabdariffa L. provides insights into metabolisms of medicinal natural products.</title>
        <authorList>
            <person name="Kim T."/>
        </authorList>
    </citation>
    <scope>NUCLEOTIDE SEQUENCE [LARGE SCALE GENOMIC DNA]</scope>
    <source>
        <strain evidence="3">TK-2024</strain>
        <tissue evidence="3">Old leaves</tissue>
    </source>
</reference>
<accession>A0ABR2TBM9</accession>
<evidence type="ECO:0000256" key="1">
    <source>
        <dbReference type="ARBA" id="ARBA00022729"/>
    </source>
</evidence>
<evidence type="ECO:0000313" key="3">
    <source>
        <dbReference type="EMBL" id="KAK9034568.1"/>
    </source>
</evidence>
<feature type="chain" id="PRO_5046223875" evidence="2">
    <location>
        <begin position="28"/>
        <end position="146"/>
    </location>
</feature>
<dbReference type="Proteomes" id="UP001396334">
    <property type="component" value="Unassembled WGS sequence"/>
</dbReference>